<dbReference type="SUPFAM" id="SSF53098">
    <property type="entry name" value="Ribonuclease H-like"/>
    <property type="match status" value="1"/>
</dbReference>
<dbReference type="GO" id="GO:0005634">
    <property type="term" value="C:nucleus"/>
    <property type="evidence" value="ECO:0007669"/>
    <property type="project" value="UniProtKB-SubCell"/>
</dbReference>
<keyword evidence="4" id="KW-0862">Zinc</keyword>
<evidence type="ECO:0000256" key="5">
    <source>
        <dbReference type="ARBA" id="ARBA00023242"/>
    </source>
</evidence>
<accession>A0A814RC93</accession>
<dbReference type="PANTHER" id="PTHR46481">
    <property type="entry name" value="ZINC FINGER BED DOMAIN-CONTAINING PROTEIN 4"/>
    <property type="match status" value="1"/>
</dbReference>
<proteinExistence type="predicted"/>
<gene>
    <name evidence="8" type="ORF">XAT740_LOCUS19914</name>
</gene>
<evidence type="ECO:0000256" key="2">
    <source>
        <dbReference type="ARBA" id="ARBA00022723"/>
    </source>
</evidence>
<dbReference type="EMBL" id="CAJNOR010001373">
    <property type="protein sequence ID" value="CAF1131241.1"/>
    <property type="molecule type" value="Genomic_DNA"/>
</dbReference>
<feature type="domain" description="HAT C-terminal dimerisation" evidence="7">
    <location>
        <begin position="277"/>
        <end position="334"/>
    </location>
</feature>
<evidence type="ECO:0000313" key="8">
    <source>
        <dbReference type="EMBL" id="CAF1131241.1"/>
    </source>
</evidence>
<keyword evidence="3" id="KW-0863">Zinc-finger</keyword>
<evidence type="ECO:0000259" key="7">
    <source>
        <dbReference type="Pfam" id="PF05699"/>
    </source>
</evidence>
<dbReference type="AlphaFoldDB" id="A0A814RC93"/>
<dbReference type="InterPro" id="IPR012337">
    <property type="entry name" value="RNaseH-like_sf"/>
</dbReference>
<comment type="subcellular location">
    <subcellularLocation>
        <location evidence="1">Nucleus</location>
    </subcellularLocation>
</comment>
<reference evidence="8" key="1">
    <citation type="submission" date="2021-02" db="EMBL/GenBank/DDBJ databases">
        <authorList>
            <person name="Nowell W R."/>
        </authorList>
    </citation>
    <scope>NUCLEOTIDE SEQUENCE</scope>
</reference>
<evidence type="ECO:0000256" key="3">
    <source>
        <dbReference type="ARBA" id="ARBA00022771"/>
    </source>
</evidence>
<feature type="non-terminal residue" evidence="8">
    <location>
        <position position="1"/>
    </location>
</feature>
<dbReference type="PANTHER" id="PTHR46481:SF10">
    <property type="entry name" value="ZINC FINGER BED DOMAIN-CONTAINING PROTEIN 39"/>
    <property type="match status" value="1"/>
</dbReference>
<dbReference type="GO" id="GO:0008270">
    <property type="term" value="F:zinc ion binding"/>
    <property type="evidence" value="ECO:0007669"/>
    <property type="project" value="UniProtKB-KW"/>
</dbReference>
<organism evidence="8 9">
    <name type="scientific">Adineta ricciae</name>
    <name type="common">Rotifer</name>
    <dbReference type="NCBI Taxonomy" id="249248"/>
    <lineage>
        <taxon>Eukaryota</taxon>
        <taxon>Metazoa</taxon>
        <taxon>Spiralia</taxon>
        <taxon>Gnathifera</taxon>
        <taxon>Rotifera</taxon>
        <taxon>Eurotatoria</taxon>
        <taxon>Bdelloidea</taxon>
        <taxon>Adinetida</taxon>
        <taxon>Adinetidae</taxon>
        <taxon>Adineta</taxon>
    </lineage>
</organism>
<feature type="region of interest" description="Disordered" evidence="6">
    <location>
        <begin position="214"/>
        <end position="237"/>
    </location>
</feature>
<evidence type="ECO:0000256" key="4">
    <source>
        <dbReference type="ARBA" id="ARBA00022833"/>
    </source>
</evidence>
<dbReference type="GO" id="GO:0046983">
    <property type="term" value="F:protein dimerization activity"/>
    <property type="evidence" value="ECO:0007669"/>
    <property type="project" value="InterPro"/>
</dbReference>
<dbReference type="Proteomes" id="UP000663828">
    <property type="component" value="Unassembled WGS sequence"/>
</dbReference>
<protein>
    <recommendedName>
        <fullName evidence="7">HAT C-terminal dimerisation domain-containing protein</fullName>
    </recommendedName>
</protein>
<name>A0A814RC93_ADIRI</name>
<sequence>TYTTRALGKCQSLAKSSHKSSKVADYLEEKNKHVNKMNVTRWNSEYLMIKSILSVGKEDLESIAKLMESPVRLSNNDLIVLQEIVDILEPFNELTVKCQSEKLVTASAVVPAVVHLIVHLRDIKANISFCNKLIQQLESSLEKRFAGIISRLNQSTIQYNDPFNDPVYFMTAVLDPSFKFLWLSDLKLPVNDENRLKQSIIQLILDEISKDVTNPSGAHSSSTTASPPSSTPKPKRRKLFVYNDSYDDDDSNLSSLLNPGAESENYLNDPMRIRFSEYWVNSRLNVLKKLVERIFTLQASSAPVERVFSHAGLILSPRRSNMNEELFRDLIFLKVNQGLL</sequence>
<feature type="compositionally biased region" description="Low complexity" evidence="6">
    <location>
        <begin position="215"/>
        <end position="228"/>
    </location>
</feature>
<dbReference type="InterPro" id="IPR052035">
    <property type="entry name" value="ZnF_BED_domain_contain"/>
</dbReference>
<keyword evidence="9" id="KW-1185">Reference proteome</keyword>
<comment type="caution">
    <text evidence="8">The sequence shown here is derived from an EMBL/GenBank/DDBJ whole genome shotgun (WGS) entry which is preliminary data.</text>
</comment>
<keyword evidence="5" id="KW-0539">Nucleus</keyword>
<dbReference type="Pfam" id="PF05699">
    <property type="entry name" value="Dimer_Tnp_hAT"/>
    <property type="match status" value="1"/>
</dbReference>
<evidence type="ECO:0000256" key="1">
    <source>
        <dbReference type="ARBA" id="ARBA00004123"/>
    </source>
</evidence>
<evidence type="ECO:0000256" key="6">
    <source>
        <dbReference type="SAM" id="MobiDB-lite"/>
    </source>
</evidence>
<evidence type="ECO:0000313" key="9">
    <source>
        <dbReference type="Proteomes" id="UP000663828"/>
    </source>
</evidence>
<dbReference type="InterPro" id="IPR008906">
    <property type="entry name" value="HATC_C_dom"/>
</dbReference>
<keyword evidence="2" id="KW-0479">Metal-binding</keyword>